<protein>
    <submittedName>
        <fullName evidence="5">Acetyltransferase family protein</fullName>
    </submittedName>
</protein>
<dbReference type="Pfam" id="PF13302">
    <property type="entry name" value="Acetyltransf_3"/>
    <property type="match status" value="1"/>
</dbReference>
<keyword evidence="6" id="KW-1185">Reference proteome</keyword>
<evidence type="ECO:0000256" key="2">
    <source>
        <dbReference type="ARBA" id="ARBA00023315"/>
    </source>
</evidence>
<dbReference type="KEGG" id="mai:MICA_2292"/>
<dbReference type="EMBL" id="CP002382">
    <property type="protein sequence ID" value="AEP10595.1"/>
    <property type="molecule type" value="Genomic_DNA"/>
</dbReference>
<dbReference type="PROSITE" id="PS51186">
    <property type="entry name" value="GNAT"/>
    <property type="match status" value="1"/>
</dbReference>
<keyword evidence="1 5" id="KW-0808">Transferase</keyword>
<keyword evidence="2" id="KW-0012">Acyltransferase</keyword>
<dbReference type="GO" id="GO:0005737">
    <property type="term" value="C:cytoplasm"/>
    <property type="evidence" value="ECO:0007669"/>
    <property type="project" value="TreeGrafter"/>
</dbReference>
<dbReference type="RefSeq" id="WP_014103818.1">
    <property type="nucleotide sequence ID" value="NC_016026.1"/>
</dbReference>
<evidence type="ECO:0000313" key="6">
    <source>
        <dbReference type="Proteomes" id="UP000009286"/>
    </source>
</evidence>
<dbReference type="AlphaFoldDB" id="G2KT51"/>
<evidence type="ECO:0000256" key="3">
    <source>
        <dbReference type="ARBA" id="ARBA00038502"/>
    </source>
</evidence>
<dbReference type="PANTHER" id="PTHR43792">
    <property type="entry name" value="GNAT FAMILY, PUTATIVE (AFU_ORTHOLOGUE AFUA_3G00765)-RELATED-RELATED"/>
    <property type="match status" value="1"/>
</dbReference>
<dbReference type="GO" id="GO:0008999">
    <property type="term" value="F:protein-N-terminal-alanine acetyltransferase activity"/>
    <property type="evidence" value="ECO:0007669"/>
    <property type="project" value="TreeGrafter"/>
</dbReference>
<dbReference type="Proteomes" id="UP000009286">
    <property type="component" value="Chromosome"/>
</dbReference>
<gene>
    <name evidence="5" type="ordered locus">MICA_2292</name>
</gene>
<accession>G2KT51</accession>
<evidence type="ECO:0000256" key="1">
    <source>
        <dbReference type="ARBA" id="ARBA00022679"/>
    </source>
</evidence>
<proteinExistence type="inferred from homology"/>
<feature type="domain" description="N-acetyltransferase" evidence="4">
    <location>
        <begin position="26"/>
        <end position="196"/>
    </location>
</feature>
<evidence type="ECO:0000313" key="5">
    <source>
        <dbReference type="EMBL" id="AEP10595.1"/>
    </source>
</evidence>
<dbReference type="SUPFAM" id="SSF55729">
    <property type="entry name" value="Acyl-CoA N-acyltransferases (Nat)"/>
    <property type="match status" value="1"/>
</dbReference>
<dbReference type="HOGENOM" id="CLU_013985_40_1_5"/>
<dbReference type="eggNOG" id="COG1670">
    <property type="taxonomic scope" value="Bacteria"/>
</dbReference>
<dbReference type="PANTHER" id="PTHR43792:SF8">
    <property type="entry name" value="[RIBOSOMAL PROTEIN US5]-ALANINE N-ACETYLTRANSFERASE"/>
    <property type="match status" value="1"/>
</dbReference>
<dbReference type="STRING" id="856793.MICA_2292"/>
<evidence type="ECO:0000259" key="4">
    <source>
        <dbReference type="PROSITE" id="PS51186"/>
    </source>
</evidence>
<comment type="similarity">
    <text evidence="3">Belongs to the acetyltransferase family. RimJ subfamily.</text>
</comment>
<dbReference type="OrthoDB" id="9801669at2"/>
<name>G2KT51_MICAA</name>
<dbReference type="InterPro" id="IPR051531">
    <property type="entry name" value="N-acetyltransferase"/>
</dbReference>
<dbReference type="InterPro" id="IPR016181">
    <property type="entry name" value="Acyl_CoA_acyltransferase"/>
</dbReference>
<organism evidence="5 6">
    <name type="scientific">Micavibrio aeruginosavorus (strain ARL-13)</name>
    <dbReference type="NCBI Taxonomy" id="856793"/>
    <lineage>
        <taxon>Bacteria</taxon>
        <taxon>Pseudomonadati</taxon>
        <taxon>Bdellovibrionota</taxon>
        <taxon>Bdellovibrionia</taxon>
        <taxon>Bdellovibrionales</taxon>
        <taxon>Pseudobdellovibrionaceae</taxon>
        <taxon>Micavibrio</taxon>
    </lineage>
</organism>
<dbReference type="InterPro" id="IPR000182">
    <property type="entry name" value="GNAT_dom"/>
</dbReference>
<sequence>MNIANLLRPAAPSARSISLSLSGERVVIRTPERRDMDQWIAARTRNRSYLQPYEPKWPDDALTSAAFNRRLGRQQRDIRTGHACPFLIIRLDNLQLIGAINLNNIVRGAAQYASMGYWLDEQSQGQGYMTEAAMLALGHAFGPLKLHRINAGCVPHNGRSKSLLTRLGFEEEGYAKRYLQINGEWQDHILFGLSIETWKTTLPGSTLNIPA</sequence>
<dbReference type="Gene3D" id="3.40.630.30">
    <property type="match status" value="1"/>
</dbReference>
<reference evidence="5 6" key="1">
    <citation type="journal article" date="2011" name="BMC Genomics">
        <title>Genomic insights into an obligate epibiotic bacterial predator: Micavibrio aeruginosavorus ARL-13.</title>
        <authorList>
            <person name="Wang Z."/>
            <person name="Kadouri D."/>
            <person name="Wu M."/>
        </authorList>
    </citation>
    <scope>NUCLEOTIDE SEQUENCE [LARGE SCALE GENOMIC DNA]</scope>
    <source>
        <strain evidence="5 6">ARL-13</strain>
    </source>
</reference>